<evidence type="ECO:0000313" key="2">
    <source>
        <dbReference type="EMBL" id="CAF1093724.1"/>
    </source>
</evidence>
<dbReference type="Proteomes" id="UP000663845">
    <property type="component" value="Unassembled WGS sequence"/>
</dbReference>
<organism evidence="2 3">
    <name type="scientific">Adineta steineri</name>
    <dbReference type="NCBI Taxonomy" id="433720"/>
    <lineage>
        <taxon>Eukaryota</taxon>
        <taxon>Metazoa</taxon>
        <taxon>Spiralia</taxon>
        <taxon>Gnathifera</taxon>
        <taxon>Rotifera</taxon>
        <taxon>Eurotatoria</taxon>
        <taxon>Bdelloidea</taxon>
        <taxon>Adinetida</taxon>
        <taxon>Adinetidae</taxon>
        <taxon>Adineta</taxon>
    </lineage>
</organism>
<reference evidence="2" key="1">
    <citation type="submission" date="2021-02" db="EMBL/GenBank/DDBJ databases">
        <authorList>
            <person name="Nowell W R."/>
        </authorList>
    </citation>
    <scope>NUCLEOTIDE SEQUENCE</scope>
</reference>
<accession>A0A814NJ92</accession>
<dbReference type="AlphaFoldDB" id="A0A814NJ92"/>
<dbReference type="EMBL" id="CAJNOG010000225">
    <property type="protein sequence ID" value="CAF1093724.1"/>
    <property type="molecule type" value="Genomic_DNA"/>
</dbReference>
<evidence type="ECO:0000256" key="1">
    <source>
        <dbReference type="SAM" id="MobiDB-lite"/>
    </source>
</evidence>
<protein>
    <submittedName>
        <fullName evidence="2">Uncharacterized protein</fullName>
    </submittedName>
</protein>
<sequence>MMDNDDDYAQWNTSRHTAIQPDKQIQKFDMNSEENRISSSGMVSTDNNTFISATKKLKNGMSSTKVDPLIDNPKNNQSDDMVKKLIAEAICSSSDDKPETGKDFIPNECASEEFPQENDASVITDNDDDNEQWNTSRHAAIQPDKQIQKLDMNSEENRISSSGMVSTDNNTSISTFAKLGDKMSSSNVDRLIDNPKNDQSDDIDEKLISEEICSLSDNKPETEKDFIPNECASEEFPQGSCTICTSPYEESSEDSCY</sequence>
<evidence type="ECO:0000313" key="3">
    <source>
        <dbReference type="Proteomes" id="UP000663845"/>
    </source>
</evidence>
<feature type="region of interest" description="Disordered" evidence="1">
    <location>
        <begin position="1"/>
        <end position="26"/>
    </location>
</feature>
<name>A0A814NJ92_9BILA</name>
<gene>
    <name evidence="2" type="ORF">JYZ213_LOCUS20987</name>
</gene>
<comment type="caution">
    <text evidence="2">The sequence shown here is derived from an EMBL/GenBank/DDBJ whole genome shotgun (WGS) entry which is preliminary data.</text>
</comment>
<proteinExistence type="predicted"/>
<feature type="region of interest" description="Disordered" evidence="1">
    <location>
        <begin position="93"/>
        <end position="132"/>
    </location>
</feature>